<dbReference type="AlphaFoldDB" id="A0A9P8IH02"/>
<keyword evidence="3" id="KW-1185">Reference proteome</keyword>
<dbReference type="InterPro" id="IPR038906">
    <property type="entry name" value="TTC36"/>
</dbReference>
<organism evidence="2 3">
    <name type="scientific">Trichoglossum hirsutum</name>
    <dbReference type="NCBI Taxonomy" id="265104"/>
    <lineage>
        <taxon>Eukaryota</taxon>
        <taxon>Fungi</taxon>
        <taxon>Dikarya</taxon>
        <taxon>Ascomycota</taxon>
        <taxon>Pezizomycotina</taxon>
        <taxon>Geoglossomycetes</taxon>
        <taxon>Geoglossales</taxon>
        <taxon>Geoglossaceae</taxon>
        <taxon>Trichoglossum</taxon>
    </lineage>
</organism>
<name>A0A9P8IH02_9PEZI</name>
<protein>
    <submittedName>
        <fullName evidence="2">Uncharacterized protein</fullName>
    </submittedName>
</protein>
<proteinExistence type="inferred from homology"/>
<reference evidence="2" key="1">
    <citation type="submission" date="2021-03" db="EMBL/GenBank/DDBJ databases">
        <title>Comparative genomics and phylogenomic investigation of the class Geoglossomycetes provide insights into ecological specialization and systematics.</title>
        <authorList>
            <person name="Melie T."/>
            <person name="Pirro S."/>
            <person name="Miller A.N."/>
            <person name="Quandt A."/>
        </authorList>
    </citation>
    <scope>NUCLEOTIDE SEQUENCE</scope>
    <source>
        <strain evidence="2">CAQ_001_2017</strain>
    </source>
</reference>
<dbReference type="GO" id="GO:0006570">
    <property type="term" value="P:tyrosine metabolic process"/>
    <property type="evidence" value="ECO:0007669"/>
    <property type="project" value="TreeGrafter"/>
</dbReference>
<comment type="caution">
    <text evidence="2">The sequence shown here is derived from an EMBL/GenBank/DDBJ whole genome shotgun (WGS) entry which is preliminary data.</text>
</comment>
<sequence>MASSPPAPTSVPCLSDNDALVLNLVFDPESVGSSFDTLVDPAIPPSLPHTPPNLLQTLQSTELAAVQPLNVPSPPAPLIQRALAQLTDLITAHPTYASAYNNRAQTLRLLVGDDLFSEAVQRSSLWSDLCQAIALATPAAAGAKVSTLQGSVLSAAHAQRGHLLWEAARSCGGGPGVKTAAAAGEGDEGKRNGEQFLPESLRGVEQAILEEMASKDFEIAGRYGDRGARKVAASTNPYARLCGSIVREAMKAEIKAGFSNKSSALL</sequence>
<evidence type="ECO:0000313" key="3">
    <source>
        <dbReference type="Proteomes" id="UP000750711"/>
    </source>
</evidence>
<evidence type="ECO:0000313" key="2">
    <source>
        <dbReference type="EMBL" id="KAH0548653.1"/>
    </source>
</evidence>
<evidence type="ECO:0000256" key="1">
    <source>
        <dbReference type="ARBA" id="ARBA00006995"/>
    </source>
</evidence>
<dbReference type="Proteomes" id="UP000750711">
    <property type="component" value="Unassembled WGS sequence"/>
</dbReference>
<dbReference type="PANTHER" id="PTHR21405">
    <property type="entry name" value="CDNA SEQUENCE BC021608"/>
    <property type="match status" value="1"/>
</dbReference>
<comment type="similarity">
    <text evidence="1">Belongs to the TTC36 family.</text>
</comment>
<dbReference type="EMBL" id="JAGHQM010002442">
    <property type="protein sequence ID" value="KAH0548653.1"/>
    <property type="molecule type" value="Genomic_DNA"/>
</dbReference>
<dbReference type="PANTHER" id="PTHR21405:SF0">
    <property type="entry name" value="TETRATRICOPEPTIDE REPEAT PROTEIN 36"/>
    <property type="match status" value="1"/>
</dbReference>
<gene>
    <name evidence="2" type="ORF">GP486_007802</name>
</gene>
<accession>A0A9P8IH02</accession>